<sequence length="49" mass="5185">MVARGGTGSETIVTTGYYCRKTSFSVPGKPLVDALENNQGGGKLCFPIY</sequence>
<dbReference type="AlphaFoldDB" id="A0A078LIN4"/>
<accession>A0A078LIN4</accession>
<organism evidence="1">
    <name type="scientific">Citrobacter koseri</name>
    <name type="common">Citrobacter diversus</name>
    <dbReference type="NCBI Taxonomy" id="545"/>
    <lineage>
        <taxon>Bacteria</taxon>
        <taxon>Pseudomonadati</taxon>
        <taxon>Pseudomonadota</taxon>
        <taxon>Gammaproteobacteria</taxon>
        <taxon>Enterobacterales</taxon>
        <taxon>Enterobacteriaceae</taxon>
        <taxon>Citrobacter</taxon>
    </lineage>
</organism>
<gene>
    <name evidence="1" type="ORF">BN1086_04922</name>
</gene>
<proteinExistence type="predicted"/>
<protein>
    <submittedName>
        <fullName evidence="1">Uncharacterized protein</fullName>
    </submittedName>
</protein>
<name>A0A078LIN4_CITKO</name>
<dbReference type="EMBL" id="LK931337">
    <property type="protein sequence ID" value="CDZ86670.1"/>
    <property type="molecule type" value="Genomic_DNA"/>
</dbReference>
<reference evidence="1" key="1">
    <citation type="submission" date="2014-06" db="EMBL/GenBank/DDBJ databases">
        <authorList>
            <person name="Urmite Genomes Urmite Genomes"/>
        </authorList>
    </citation>
    <scope>NUCLEOTIDE SEQUENCE</scope>
</reference>
<dbReference type="PATRIC" id="fig|545.12.peg.4959"/>
<evidence type="ECO:0000313" key="1">
    <source>
        <dbReference type="EMBL" id="CDZ86670.1"/>
    </source>
</evidence>